<dbReference type="EMBL" id="ASPP01003532">
    <property type="protein sequence ID" value="ETO33271.1"/>
    <property type="molecule type" value="Genomic_DNA"/>
</dbReference>
<dbReference type="GO" id="GO:0003729">
    <property type="term" value="F:mRNA binding"/>
    <property type="evidence" value="ECO:0007669"/>
    <property type="project" value="TreeGrafter"/>
</dbReference>
<dbReference type="OrthoDB" id="772568at2759"/>
<dbReference type="AlphaFoldDB" id="X6P503"/>
<dbReference type="InterPro" id="IPR002885">
    <property type="entry name" value="PPR_rpt"/>
</dbReference>
<gene>
    <name evidence="3" type="ORF">RFI_03836</name>
</gene>
<keyword evidence="4" id="KW-1185">Reference proteome</keyword>
<comment type="caution">
    <text evidence="3">The sequence shown here is derived from an EMBL/GenBank/DDBJ whole genome shotgun (WGS) entry which is preliminary data.</text>
</comment>
<dbReference type="InterPro" id="IPR051240">
    <property type="entry name" value="Mito_RNA-Proc/Resp"/>
</dbReference>
<dbReference type="InterPro" id="IPR011990">
    <property type="entry name" value="TPR-like_helical_dom_sf"/>
</dbReference>
<name>X6P503_RETFI</name>
<reference evidence="3 4" key="1">
    <citation type="journal article" date="2013" name="Curr. Biol.">
        <title>The Genome of the Foraminiferan Reticulomyxa filosa.</title>
        <authorList>
            <person name="Glockner G."/>
            <person name="Hulsmann N."/>
            <person name="Schleicher M."/>
            <person name="Noegel A.A."/>
            <person name="Eichinger L."/>
            <person name="Gallinger C."/>
            <person name="Pawlowski J."/>
            <person name="Sierra R."/>
            <person name="Euteneuer U."/>
            <person name="Pillet L."/>
            <person name="Moustafa A."/>
            <person name="Platzer M."/>
            <person name="Groth M."/>
            <person name="Szafranski K."/>
            <person name="Schliwa M."/>
        </authorList>
    </citation>
    <scope>NUCLEOTIDE SEQUENCE [LARGE SCALE GENOMIC DNA]</scope>
</reference>
<evidence type="ECO:0000256" key="2">
    <source>
        <dbReference type="PROSITE-ProRule" id="PRU00708"/>
    </source>
</evidence>
<dbReference type="Pfam" id="PF01535">
    <property type="entry name" value="PPR"/>
    <property type="match status" value="1"/>
</dbReference>
<sequence>MEEKRRHTEQMKKKREQYSVLLRAAPTESKQERKLIRKMRNVEEIMEYLQDHPSQEISIYSMAVQRCSDLRNPDAISRIIQILQKKKIKFDKIFCSRVLDCLCTWEKFELQKLYFEQWFSKERKQSEEDGQLIPDAIVCSIMIKGCAKRGDLKQALSYLQLMIEEYNIQPNVIISMLNVYAKCGNVAKMMDILNYSQRPDEHFVAINEMSCTTIMSGFLKANKVKAMFDFYEHQIPELALRNVINMKHKPMLALKSIGHLQMLDILHADQTDTLRFHHEQFLNTFHTEMYPKVQSKSTTPISIKDVENLMISYILLHKRHWMDAVKDIEMTIFQNPKYMRLLNFWDKSTTNQQQTVLHLYRTPTIATTFLLRYLMTFQRNELNAHFKDGPIKITFAKLQYANKLKTDRFNKYELSKKKSIEHELNKWKVPIRLEPDKENPMIYCLNQSDVSLFFQTVPLGTDCLQSSISNN</sequence>
<accession>X6P503</accession>
<dbReference type="NCBIfam" id="TIGR00756">
    <property type="entry name" value="PPR"/>
    <property type="match status" value="1"/>
</dbReference>
<dbReference type="PANTHER" id="PTHR47933:SF11">
    <property type="entry name" value="PENTATRICOPEPTIDE REPEAT-CONTAINING PROTEIN 2"/>
    <property type="match status" value="1"/>
</dbReference>
<dbReference type="PANTHER" id="PTHR47933">
    <property type="entry name" value="PENTATRICOPEPTIDE REPEAT-CONTAINING PROTEIN 1, MITOCHONDRIAL"/>
    <property type="match status" value="1"/>
</dbReference>
<proteinExistence type="predicted"/>
<protein>
    <recommendedName>
        <fullName evidence="5">Pentacotripeptide-repeat region of PRORP domain-containing protein</fullName>
    </recommendedName>
</protein>
<evidence type="ECO:0008006" key="5">
    <source>
        <dbReference type="Google" id="ProtNLM"/>
    </source>
</evidence>
<keyword evidence="1" id="KW-0677">Repeat</keyword>
<dbReference type="Gene3D" id="1.25.40.10">
    <property type="entry name" value="Tetratricopeptide repeat domain"/>
    <property type="match status" value="1"/>
</dbReference>
<feature type="repeat" description="PPR" evidence="2">
    <location>
        <begin position="135"/>
        <end position="170"/>
    </location>
</feature>
<evidence type="ECO:0000313" key="3">
    <source>
        <dbReference type="EMBL" id="ETO33271.1"/>
    </source>
</evidence>
<evidence type="ECO:0000256" key="1">
    <source>
        <dbReference type="ARBA" id="ARBA00022737"/>
    </source>
</evidence>
<dbReference type="PROSITE" id="PS51375">
    <property type="entry name" value="PPR"/>
    <property type="match status" value="1"/>
</dbReference>
<dbReference type="Proteomes" id="UP000023152">
    <property type="component" value="Unassembled WGS sequence"/>
</dbReference>
<organism evidence="3 4">
    <name type="scientific">Reticulomyxa filosa</name>
    <dbReference type="NCBI Taxonomy" id="46433"/>
    <lineage>
        <taxon>Eukaryota</taxon>
        <taxon>Sar</taxon>
        <taxon>Rhizaria</taxon>
        <taxon>Retaria</taxon>
        <taxon>Foraminifera</taxon>
        <taxon>Monothalamids</taxon>
        <taxon>Reticulomyxidae</taxon>
        <taxon>Reticulomyxa</taxon>
    </lineage>
</organism>
<evidence type="ECO:0000313" key="4">
    <source>
        <dbReference type="Proteomes" id="UP000023152"/>
    </source>
</evidence>